<accession>A0A8J2BTI8</accession>
<dbReference type="EMBL" id="CAJNOB010000023">
    <property type="protein sequence ID" value="CAF0699069.1"/>
    <property type="molecule type" value="Genomic_DNA"/>
</dbReference>
<gene>
    <name evidence="1" type="ORF">MPNT_30114</name>
</gene>
<sequence>MNEDRLALAETDRFGNRVDVRRIRWTLYGRRKEKAKAPFAHACKGIGRALRRIGQAACDPPVGFS</sequence>
<dbReference type="AlphaFoldDB" id="A0A8J2BTI8"/>
<proteinExistence type="predicted"/>
<comment type="caution">
    <text evidence="1">The sequence shown here is derived from an EMBL/GenBank/DDBJ whole genome shotgun (WGS) entry which is preliminary data.</text>
</comment>
<evidence type="ECO:0000313" key="2">
    <source>
        <dbReference type="Proteomes" id="UP000663859"/>
    </source>
</evidence>
<keyword evidence="2" id="KW-1185">Reference proteome</keyword>
<reference evidence="1" key="1">
    <citation type="submission" date="2021-02" db="EMBL/GenBank/DDBJ databases">
        <authorList>
            <person name="Cremers G."/>
            <person name="Picone N."/>
        </authorList>
    </citation>
    <scope>NUCLEOTIDE SEQUENCE</scope>
    <source>
        <strain evidence="1">PQ17</strain>
    </source>
</reference>
<dbReference type="RefSeq" id="WP_174582098.1">
    <property type="nucleotide sequence ID" value="NZ_CAJNOB010000023.1"/>
</dbReference>
<dbReference type="Proteomes" id="UP000663859">
    <property type="component" value="Unassembled WGS sequence"/>
</dbReference>
<organism evidence="1 2">
    <name type="scientific">Candidatus Methylacidithermus pantelleriae</name>
    <dbReference type="NCBI Taxonomy" id="2744239"/>
    <lineage>
        <taxon>Bacteria</taxon>
        <taxon>Pseudomonadati</taxon>
        <taxon>Verrucomicrobiota</taxon>
        <taxon>Methylacidiphilae</taxon>
        <taxon>Methylacidiphilales</taxon>
        <taxon>Methylacidiphilaceae</taxon>
        <taxon>Candidatus Methylacidithermus</taxon>
    </lineage>
</organism>
<evidence type="ECO:0000313" key="1">
    <source>
        <dbReference type="EMBL" id="CAF0699069.1"/>
    </source>
</evidence>
<protein>
    <submittedName>
        <fullName evidence="1">Uncharacterized protein</fullName>
    </submittedName>
</protein>
<name>A0A8J2BTI8_9BACT</name>